<dbReference type="OrthoDB" id="2939363at2"/>
<name>A0A4U1MDC3_9BACL</name>
<sequence length="98" mass="11211">MERKVLDSCGTSGTGETPQARCSCAPRRLSARPAESEHPGAEINHYFYSNIVYEKSLLKIRFLERAFNIKRLPLSSKISFRIQITNPSGYFRKNIVNF</sequence>
<protein>
    <submittedName>
        <fullName evidence="2">Uncharacterized protein</fullName>
    </submittedName>
</protein>
<gene>
    <name evidence="2" type="ORF">FBF83_14330</name>
</gene>
<comment type="caution">
    <text evidence="2">The sequence shown here is derived from an EMBL/GenBank/DDBJ whole genome shotgun (WGS) entry which is preliminary data.</text>
</comment>
<reference evidence="2 3" key="1">
    <citation type="submission" date="2019-04" db="EMBL/GenBank/DDBJ databases">
        <title>Genome sequence of Bacillus hwajinpoensis strain Y2.</title>
        <authorList>
            <person name="Fair J.L."/>
            <person name="Maclea K.S."/>
        </authorList>
    </citation>
    <scope>NUCLEOTIDE SEQUENCE [LARGE SCALE GENOMIC DNA]</scope>
    <source>
        <strain evidence="2 3">Y2</strain>
    </source>
</reference>
<accession>A0A4U1MDC3</accession>
<dbReference type="Proteomes" id="UP000310541">
    <property type="component" value="Unassembled WGS sequence"/>
</dbReference>
<organism evidence="2 3">
    <name type="scientific">Guptibacillus hwajinpoensis</name>
    <dbReference type="NCBI Taxonomy" id="208199"/>
    <lineage>
        <taxon>Bacteria</taxon>
        <taxon>Bacillati</taxon>
        <taxon>Bacillota</taxon>
        <taxon>Bacilli</taxon>
        <taxon>Bacillales</taxon>
        <taxon>Guptibacillaceae</taxon>
        <taxon>Guptibacillus</taxon>
    </lineage>
</organism>
<evidence type="ECO:0000313" key="3">
    <source>
        <dbReference type="Proteomes" id="UP000310541"/>
    </source>
</evidence>
<feature type="region of interest" description="Disordered" evidence="1">
    <location>
        <begin position="1"/>
        <end position="22"/>
    </location>
</feature>
<dbReference type="AlphaFoldDB" id="A0A4U1MDC3"/>
<proteinExistence type="predicted"/>
<evidence type="ECO:0000313" key="2">
    <source>
        <dbReference type="EMBL" id="TKD69179.1"/>
    </source>
</evidence>
<evidence type="ECO:0000256" key="1">
    <source>
        <dbReference type="SAM" id="MobiDB-lite"/>
    </source>
</evidence>
<dbReference type="EMBL" id="SWFM01000004">
    <property type="protein sequence ID" value="TKD69179.1"/>
    <property type="molecule type" value="Genomic_DNA"/>
</dbReference>